<evidence type="ECO:0000313" key="6">
    <source>
        <dbReference type="EMBL" id="OGF57141.1"/>
    </source>
</evidence>
<protein>
    <recommendedName>
        <fullName evidence="5">Phosphate acetyl/butaryl transferase domain-containing protein</fullName>
    </recommendedName>
</protein>
<keyword evidence="3" id="KW-0808">Transferase</keyword>
<dbReference type="EMBL" id="MFGX01000018">
    <property type="protein sequence ID" value="OGF57141.1"/>
    <property type="molecule type" value="Genomic_DNA"/>
</dbReference>
<dbReference type="Pfam" id="PF01515">
    <property type="entry name" value="PTA_PTB"/>
    <property type="match status" value="1"/>
</dbReference>
<name>A0A1F5V2I5_FRAXR</name>
<dbReference type="Proteomes" id="UP000179157">
    <property type="component" value="Unassembled WGS sequence"/>
</dbReference>
<feature type="domain" description="Phosphate acetyl/butaryl transferase" evidence="5">
    <location>
        <begin position="1"/>
        <end position="292"/>
    </location>
</feature>
<evidence type="ECO:0000256" key="1">
    <source>
        <dbReference type="ARBA" id="ARBA00000705"/>
    </source>
</evidence>
<dbReference type="InterPro" id="IPR050500">
    <property type="entry name" value="Phos_Acetyltrans/Butyryltrans"/>
</dbReference>
<dbReference type="Gene3D" id="3.40.50.10950">
    <property type="match status" value="1"/>
</dbReference>
<dbReference type="STRING" id="1817864.A2Z21_09875"/>
<evidence type="ECO:0000256" key="4">
    <source>
        <dbReference type="ARBA" id="ARBA00023315"/>
    </source>
</evidence>
<accession>A0A1F5V2I5</accession>
<organism evidence="6 7">
    <name type="scientific">Fraserbacteria sp. (strain RBG_16_55_9)</name>
    <dbReference type="NCBI Taxonomy" id="1817864"/>
    <lineage>
        <taxon>Bacteria</taxon>
        <taxon>Candidatus Fraseribacteriota</taxon>
    </lineage>
</organism>
<reference evidence="6 7" key="1">
    <citation type="journal article" date="2016" name="Nat. Commun.">
        <title>Thousands of microbial genomes shed light on interconnected biogeochemical processes in an aquifer system.</title>
        <authorList>
            <person name="Anantharaman K."/>
            <person name="Brown C.T."/>
            <person name="Hug L.A."/>
            <person name="Sharon I."/>
            <person name="Castelle C.J."/>
            <person name="Probst A.J."/>
            <person name="Thomas B.C."/>
            <person name="Singh A."/>
            <person name="Wilkins M.J."/>
            <person name="Karaoz U."/>
            <person name="Brodie E.L."/>
            <person name="Williams K.H."/>
            <person name="Hubbard S.S."/>
            <person name="Banfield J.F."/>
        </authorList>
    </citation>
    <scope>NUCLEOTIDE SEQUENCE [LARGE SCALE GENOMIC DNA]</scope>
    <source>
        <strain evidence="7">RBG_16_55_9</strain>
    </source>
</reference>
<evidence type="ECO:0000313" key="7">
    <source>
        <dbReference type="Proteomes" id="UP000179157"/>
    </source>
</evidence>
<comment type="caution">
    <text evidence="6">The sequence shown here is derived from an EMBL/GenBank/DDBJ whole genome shotgun (WGS) entry which is preliminary data.</text>
</comment>
<dbReference type="Gene3D" id="3.40.50.10750">
    <property type="entry name" value="Isocitrate/Isopropylmalate dehydrogenase-like"/>
    <property type="match status" value="1"/>
</dbReference>
<dbReference type="PANTHER" id="PTHR43356:SF3">
    <property type="entry name" value="PHOSPHATE ACETYLTRANSFERASE"/>
    <property type="match status" value="1"/>
</dbReference>
<dbReference type="AlphaFoldDB" id="A0A1F5V2I5"/>
<dbReference type="InterPro" id="IPR012147">
    <property type="entry name" value="P_Ac_Bu_trans"/>
</dbReference>
<dbReference type="PIRSF" id="PIRSF000428">
    <property type="entry name" value="P_Ac_trans"/>
    <property type="match status" value="1"/>
</dbReference>
<proteinExistence type="inferred from homology"/>
<sequence>MIRAAHQLVEEGLARPVLLGDEKEIHRKAHESLLTLTGIEIIDPRTSEKRKPYAQKLYELRARKGVAETEAWEMIAKPNYFAAVMVELGEADGMIAGLGFPYPEGLRPILQVIKTCPGCKTIAGVYLVTTKNRVLLFADAAVNVETDAEKLAEIAILTARLARDFDIEPRIAMLSYSDFGSVRHARTERVHQAVEYVREREPDLIIDGEMQADTALREDVLNGGYPFSRLKEPANILIFPNLESGNIAYKLVQCLGNAEVVGPILVGTRRPAHVLQRYHEVKDIVNLAAIAVVEAQKLEDEIAGCCPEPPIPVQSTAKRKVPG</sequence>
<evidence type="ECO:0000259" key="5">
    <source>
        <dbReference type="Pfam" id="PF01515"/>
    </source>
</evidence>
<evidence type="ECO:0000256" key="2">
    <source>
        <dbReference type="ARBA" id="ARBA00005656"/>
    </source>
</evidence>
<dbReference type="InterPro" id="IPR042112">
    <property type="entry name" value="P_AcTrfase_dom2"/>
</dbReference>
<dbReference type="PANTHER" id="PTHR43356">
    <property type="entry name" value="PHOSPHATE ACETYLTRANSFERASE"/>
    <property type="match status" value="1"/>
</dbReference>
<keyword evidence="4" id="KW-0012">Acyltransferase</keyword>
<dbReference type="GO" id="GO:0008959">
    <property type="term" value="F:phosphate acetyltransferase activity"/>
    <property type="evidence" value="ECO:0007669"/>
    <property type="project" value="UniProtKB-EC"/>
</dbReference>
<evidence type="ECO:0000256" key="3">
    <source>
        <dbReference type="ARBA" id="ARBA00022679"/>
    </source>
</evidence>
<dbReference type="InterPro" id="IPR002505">
    <property type="entry name" value="PTA_PTB"/>
</dbReference>
<comment type="catalytic activity">
    <reaction evidence="1">
        <text>acetyl-CoA + phosphate = acetyl phosphate + CoA</text>
        <dbReference type="Rhea" id="RHEA:19521"/>
        <dbReference type="ChEBI" id="CHEBI:22191"/>
        <dbReference type="ChEBI" id="CHEBI:43474"/>
        <dbReference type="ChEBI" id="CHEBI:57287"/>
        <dbReference type="ChEBI" id="CHEBI:57288"/>
        <dbReference type="EC" id="2.3.1.8"/>
    </reaction>
</comment>
<dbReference type="SUPFAM" id="SSF53659">
    <property type="entry name" value="Isocitrate/Isopropylmalate dehydrogenase-like"/>
    <property type="match status" value="1"/>
</dbReference>
<comment type="similarity">
    <text evidence="2">Belongs to the phosphate acetyltransferase and butyryltransferase family.</text>
</comment>
<gene>
    <name evidence="6" type="ORF">A2Z21_09875</name>
</gene>
<dbReference type="InterPro" id="IPR042113">
    <property type="entry name" value="P_AcTrfase_dom1"/>
</dbReference>